<feature type="domain" description="Malonyl-CoA:ACP transacylase (MAT)" evidence="9">
    <location>
        <begin position="46"/>
        <end position="167"/>
    </location>
</feature>
<dbReference type="OrthoDB" id="6505209at2759"/>
<protein>
    <recommendedName>
        <fullName evidence="9">Malonyl-CoA:ACP transacylase (MAT) domain-containing protein</fullName>
    </recommendedName>
</protein>
<dbReference type="GO" id="GO:0004312">
    <property type="term" value="F:fatty acid synthase activity"/>
    <property type="evidence" value="ECO:0007669"/>
    <property type="project" value="TreeGrafter"/>
</dbReference>
<evidence type="ECO:0000256" key="5">
    <source>
        <dbReference type="ARBA" id="ARBA00023002"/>
    </source>
</evidence>
<feature type="non-terminal residue" evidence="10">
    <location>
        <position position="169"/>
    </location>
</feature>
<evidence type="ECO:0000256" key="3">
    <source>
        <dbReference type="ARBA" id="ARBA00022832"/>
    </source>
</evidence>
<dbReference type="EMBL" id="MUJZ01001243">
    <property type="protein sequence ID" value="OTF83995.1"/>
    <property type="molecule type" value="Genomic_DNA"/>
</dbReference>
<evidence type="ECO:0000256" key="7">
    <source>
        <dbReference type="ARBA" id="ARBA00023160"/>
    </source>
</evidence>
<evidence type="ECO:0000256" key="4">
    <source>
        <dbReference type="ARBA" id="ARBA00022857"/>
    </source>
</evidence>
<keyword evidence="4" id="KW-0521">NADP</keyword>
<keyword evidence="5" id="KW-0560">Oxidoreductase</keyword>
<dbReference type="InterPro" id="IPR050091">
    <property type="entry name" value="PKS_NRPS_Biosynth_Enz"/>
</dbReference>
<dbReference type="Proteomes" id="UP000194236">
    <property type="component" value="Unassembled WGS sequence"/>
</dbReference>
<dbReference type="InterPro" id="IPR001227">
    <property type="entry name" value="Ac_transferase_dom_sf"/>
</dbReference>
<dbReference type="PANTHER" id="PTHR43775">
    <property type="entry name" value="FATTY ACID SYNTHASE"/>
    <property type="match status" value="1"/>
</dbReference>
<gene>
    <name evidence="10" type="ORF">BLA29_012262</name>
</gene>
<dbReference type="SUPFAM" id="SSF52151">
    <property type="entry name" value="FabD/lysophospholipase-like"/>
    <property type="match status" value="1"/>
</dbReference>
<keyword evidence="7" id="KW-0275">Fatty acid biosynthesis</keyword>
<organism evidence="10 11">
    <name type="scientific">Euroglyphus maynei</name>
    <name type="common">Mayne's house dust mite</name>
    <dbReference type="NCBI Taxonomy" id="6958"/>
    <lineage>
        <taxon>Eukaryota</taxon>
        <taxon>Metazoa</taxon>
        <taxon>Ecdysozoa</taxon>
        <taxon>Arthropoda</taxon>
        <taxon>Chelicerata</taxon>
        <taxon>Arachnida</taxon>
        <taxon>Acari</taxon>
        <taxon>Acariformes</taxon>
        <taxon>Sarcoptiformes</taxon>
        <taxon>Astigmata</taxon>
        <taxon>Psoroptidia</taxon>
        <taxon>Analgoidea</taxon>
        <taxon>Pyroglyphidae</taxon>
        <taxon>Pyroglyphinae</taxon>
        <taxon>Euroglyphus</taxon>
    </lineage>
</organism>
<evidence type="ECO:0000256" key="8">
    <source>
        <dbReference type="ARBA" id="ARBA00023268"/>
    </source>
</evidence>
<dbReference type="Gene3D" id="3.40.366.10">
    <property type="entry name" value="Malonyl-Coenzyme A Acyl Carrier Protein, domain 2"/>
    <property type="match status" value="1"/>
</dbReference>
<dbReference type="AlphaFoldDB" id="A0A1Y3BY42"/>
<dbReference type="InterPro" id="IPR014043">
    <property type="entry name" value="Acyl_transferase_dom"/>
</dbReference>
<dbReference type="PANTHER" id="PTHR43775:SF7">
    <property type="entry name" value="FATTY ACID SYNTHASE"/>
    <property type="match status" value="1"/>
</dbReference>
<keyword evidence="6" id="KW-0443">Lipid metabolism</keyword>
<evidence type="ECO:0000256" key="6">
    <source>
        <dbReference type="ARBA" id="ARBA00023098"/>
    </source>
</evidence>
<keyword evidence="8" id="KW-0511">Multifunctional enzyme</keyword>
<dbReference type="GO" id="GO:0006633">
    <property type="term" value="P:fatty acid biosynthetic process"/>
    <property type="evidence" value="ECO:0007669"/>
    <property type="project" value="UniProtKB-KW"/>
</dbReference>
<dbReference type="GO" id="GO:0016491">
    <property type="term" value="F:oxidoreductase activity"/>
    <property type="evidence" value="ECO:0007669"/>
    <property type="project" value="UniProtKB-KW"/>
</dbReference>
<keyword evidence="1" id="KW-0596">Phosphopantetheine</keyword>
<evidence type="ECO:0000256" key="2">
    <source>
        <dbReference type="ARBA" id="ARBA00022516"/>
    </source>
</evidence>
<evidence type="ECO:0000313" key="11">
    <source>
        <dbReference type="Proteomes" id="UP000194236"/>
    </source>
</evidence>
<accession>A0A1Y3BY42</accession>
<dbReference type="InterPro" id="IPR016035">
    <property type="entry name" value="Acyl_Trfase/lysoPLipase"/>
</dbReference>
<proteinExistence type="predicted"/>
<evidence type="ECO:0000313" key="10">
    <source>
        <dbReference type="EMBL" id="OTF83995.1"/>
    </source>
</evidence>
<evidence type="ECO:0000256" key="1">
    <source>
        <dbReference type="ARBA" id="ARBA00022450"/>
    </source>
</evidence>
<reference evidence="10 11" key="1">
    <citation type="submission" date="2017-03" db="EMBL/GenBank/DDBJ databases">
        <title>Genome Survey of Euroglyphus maynei.</title>
        <authorList>
            <person name="Arlian L.G."/>
            <person name="Morgan M.S."/>
            <person name="Rider S.D."/>
        </authorList>
    </citation>
    <scope>NUCLEOTIDE SEQUENCE [LARGE SCALE GENOMIC DNA]</scope>
    <source>
        <strain evidence="10">Arlian Lab</strain>
        <tissue evidence="10">Whole body</tissue>
    </source>
</reference>
<dbReference type="Pfam" id="PF00698">
    <property type="entry name" value="Acyl_transf_1"/>
    <property type="match status" value="1"/>
</dbReference>
<evidence type="ECO:0000259" key="9">
    <source>
        <dbReference type="Pfam" id="PF00698"/>
    </source>
</evidence>
<name>A0A1Y3BY42_EURMA</name>
<keyword evidence="3" id="KW-0276">Fatty acid metabolism</keyword>
<sequence length="169" mass="19102">MKTTLVKGSANFPYRGYLIIRKNEQNQLEYRPTIEMASQQQIPQLWLVFTGMGSQWAGMGEQLMRLETFAKSINNSSRLLRPFGIDLMKLILEDFPTDDDDENRTVNSFVSITSMQIALYDLLKSLQLPISGYIGHSFGEIACAYADGCLTAEQALLTSYWRGKTVQDA</sequence>
<keyword evidence="2" id="KW-0444">Lipid biosynthesis</keyword>
<comment type="caution">
    <text evidence="10">The sequence shown here is derived from an EMBL/GenBank/DDBJ whole genome shotgun (WGS) entry which is preliminary data.</text>
</comment>
<keyword evidence="11" id="KW-1185">Reference proteome</keyword>